<organism evidence="3 4">
    <name type="scientific">Oncorhynchus mykiss</name>
    <name type="common">Rainbow trout</name>
    <name type="synonym">Salmo gairdneri</name>
    <dbReference type="NCBI Taxonomy" id="8022"/>
    <lineage>
        <taxon>Eukaryota</taxon>
        <taxon>Metazoa</taxon>
        <taxon>Chordata</taxon>
        <taxon>Craniata</taxon>
        <taxon>Vertebrata</taxon>
        <taxon>Euteleostomi</taxon>
        <taxon>Actinopterygii</taxon>
        <taxon>Neopterygii</taxon>
        <taxon>Teleostei</taxon>
        <taxon>Protacanthopterygii</taxon>
        <taxon>Salmoniformes</taxon>
        <taxon>Salmonidae</taxon>
        <taxon>Salmoninae</taxon>
        <taxon>Oncorhynchus</taxon>
    </lineage>
</organism>
<dbReference type="STRING" id="8022.A0A060WAJ7"/>
<dbReference type="Proteomes" id="UP000193380">
    <property type="component" value="Unassembled WGS sequence"/>
</dbReference>
<reference evidence="3" key="1">
    <citation type="journal article" date="2014" name="Nat. Commun.">
        <title>The rainbow trout genome provides novel insights into evolution after whole-genome duplication in vertebrates.</title>
        <authorList>
            <person name="Berthelot C."/>
            <person name="Brunet F."/>
            <person name="Chalopin D."/>
            <person name="Juanchich A."/>
            <person name="Bernard M."/>
            <person name="Noel B."/>
            <person name="Bento P."/>
            <person name="Da Silva C."/>
            <person name="Labadie K."/>
            <person name="Alberti A."/>
            <person name="Aury J.M."/>
            <person name="Louis A."/>
            <person name="Dehais P."/>
            <person name="Bardou P."/>
            <person name="Montfort J."/>
            <person name="Klopp C."/>
            <person name="Cabau C."/>
            <person name="Gaspin C."/>
            <person name="Thorgaard G.H."/>
            <person name="Boussaha M."/>
            <person name="Quillet E."/>
            <person name="Guyomard R."/>
            <person name="Galiana D."/>
            <person name="Bobe J."/>
            <person name="Volff J.N."/>
            <person name="Genet C."/>
            <person name="Wincker P."/>
            <person name="Jaillon O."/>
            <person name="Roest Crollius H."/>
            <person name="Guiguen Y."/>
        </authorList>
    </citation>
    <scope>NUCLEOTIDE SEQUENCE [LARGE SCALE GENOMIC DNA]</scope>
</reference>
<dbReference type="PANTHER" id="PTHR46609">
    <property type="entry name" value="EXONUCLEASE, PHAGE-TYPE/RECB, C-TERMINAL DOMAIN-CONTAINING PROTEIN"/>
    <property type="match status" value="1"/>
</dbReference>
<dbReference type="GO" id="GO:0008270">
    <property type="term" value="F:zinc ion binding"/>
    <property type="evidence" value="ECO:0007669"/>
    <property type="project" value="UniProtKB-KW"/>
</dbReference>
<dbReference type="InterPro" id="IPR051703">
    <property type="entry name" value="NF-kappa-B_Signaling_Reg"/>
</dbReference>
<reference evidence="3" key="2">
    <citation type="submission" date="2014-03" db="EMBL/GenBank/DDBJ databases">
        <authorList>
            <person name="Genoscope - CEA"/>
        </authorList>
    </citation>
    <scope>NUCLEOTIDE SEQUENCE</scope>
</reference>
<evidence type="ECO:0000259" key="2">
    <source>
        <dbReference type="PROSITE" id="PS50966"/>
    </source>
</evidence>
<dbReference type="PaxDb" id="8022-A0A060WAJ7"/>
<keyword evidence="1" id="KW-0862">Zinc</keyword>
<name>A0A060WAJ7_ONCMY</name>
<evidence type="ECO:0000313" key="3">
    <source>
        <dbReference type="EMBL" id="CDQ64051.1"/>
    </source>
</evidence>
<gene>
    <name evidence="3" type="ORF">GSONMT00070358001</name>
</gene>
<dbReference type="PANTHER" id="PTHR46609:SF7">
    <property type="match status" value="1"/>
</dbReference>
<keyword evidence="1" id="KW-0863">Zinc-finger</keyword>
<dbReference type="Gene3D" id="3.90.320.10">
    <property type="match status" value="1"/>
</dbReference>
<dbReference type="SUPFAM" id="SSF52980">
    <property type="entry name" value="Restriction endonuclease-like"/>
    <property type="match status" value="1"/>
</dbReference>
<dbReference type="AlphaFoldDB" id="A0A060WAJ7"/>
<protein>
    <recommendedName>
        <fullName evidence="2">SWIM-type domain-containing protein</fullName>
    </recommendedName>
</protein>
<dbReference type="InterPro" id="IPR007527">
    <property type="entry name" value="Znf_SWIM"/>
</dbReference>
<evidence type="ECO:0000256" key="1">
    <source>
        <dbReference type="PROSITE-ProRule" id="PRU00325"/>
    </source>
</evidence>
<dbReference type="InterPro" id="IPR011335">
    <property type="entry name" value="Restrct_endonuc-II-like"/>
</dbReference>
<evidence type="ECO:0000313" key="4">
    <source>
        <dbReference type="Proteomes" id="UP000193380"/>
    </source>
</evidence>
<feature type="domain" description="SWIM-type" evidence="2">
    <location>
        <begin position="16"/>
        <end position="45"/>
    </location>
</feature>
<keyword evidence="1" id="KW-0479">Metal-binding</keyword>
<dbReference type="InterPro" id="IPR011604">
    <property type="entry name" value="PDDEXK-like_dom_sf"/>
</dbReference>
<accession>A0A060WAJ7</accession>
<dbReference type="EMBL" id="FR904458">
    <property type="protein sequence ID" value="CDQ64051.1"/>
    <property type="molecule type" value="Genomic_DNA"/>
</dbReference>
<proteinExistence type="predicted"/>
<dbReference type="PROSITE" id="PS50966">
    <property type="entry name" value="ZF_SWIM"/>
    <property type="match status" value="1"/>
</dbReference>
<sequence>MAKKEDPQMVLIKHSVPVIVVQSHCSCVAGSALCNHLVALLYQTVHYSQLNIPVAPPVDTCLIWTFSASQKRMPTFLHFTAPLLTFPLSPDVPLVESTFGPVQCGSVLSYQLPQPKTCEIVKIADAPFPPILPLDGYRLQASQCAYVLSHQEQFHLNALETTYKISHKVEVEHQLRKMRITSSLFRKVCHVLGETSADHLAERIFKGSGIQTMEMKRRLAMEPVAVQEYCTLKIVNFFPCGFVVHQDAPWLGSSPDGIIFDSSVRPHF</sequence>
<dbReference type="GO" id="GO:0006281">
    <property type="term" value="P:DNA repair"/>
    <property type="evidence" value="ECO:0007669"/>
    <property type="project" value="UniProtKB-ARBA"/>
</dbReference>